<evidence type="ECO:0000313" key="2">
    <source>
        <dbReference type="Proteomes" id="UP000009138"/>
    </source>
</evidence>
<dbReference type="Proteomes" id="UP000009138">
    <property type="component" value="Unassembled WGS sequence"/>
</dbReference>
<accession>I1C7K8</accession>
<protein>
    <submittedName>
        <fullName evidence="1">Uncharacterized protein</fullName>
    </submittedName>
</protein>
<dbReference type="EMBL" id="CH476737">
    <property type="protein sequence ID" value="EIE84438.1"/>
    <property type="molecule type" value="Genomic_DNA"/>
</dbReference>
<sequence length="29" mass="3459">MSEEDYVVKVWDNIIEDILERINYQSSGI</sequence>
<gene>
    <name evidence="1" type="ORF">RO3G_09148</name>
</gene>
<reference evidence="1 2" key="1">
    <citation type="journal article" date="2009" name="PLoS Genet.">
        <title>Genomic analysis of the basal lineage fungus Rhizopus oryzae reveals a whole-genome duplication.</title>
        <authorList>
            <person name="Ma L.-J."/>
            <person name="Ibrahim A.S."/>
            <person name="Skory C."/>
            <person name="Grabherr M.G."/>
            <person name="Burger G."/>
            <person name="Butler M."/>
            <person name="Elias M."/>
            <person name="Idnurm A."/>
            <person name="Lang B.F."/>
            <person name="Sone T."/>
            <person name="Abe A."/>
            <person name="Calvo S.E."/>
            <person name="Corrochano L.M."/>
            <person name="Engels R."/>
            <person name="Fu J."/>
            <person name="Hansberg W."/>
            <person name="Kim J.-M."/>
            <person name="Kodira C.D."/>
            <person name="Koehrsen M.J."/>
            <person name="Liu B."/>
            <person name="Miranda-Saavedra D."/>
            <person name="O'Leary S."/>
            <person name="Ortiz-Castellanos L."/>
            <person name="Poulter R."/>
            <person name="Rodriguez-Romero J."/>
            <person name="Ruiz-Herrera J."/>
            <person name="Shen Y.-Q."/>
            <person name="Zeng Q."/>
            <person name="Galagan J."/>
            <person name="Birren B.W."/>
            <person name="Cuomo C.A."/>
            <person name="Wickes B.L."/>
        </authorList>
    </citation>
    <scope>NUCLEOTIDE SEQUENCE [LARGE SCALE GENOMIC DNA]</scope>
    <source>
        <strain evidence="2">RA 99-880 / ATCC MYA-4621 / FGSC 9543 / NRRL 43880</strain>
    </source>
</reference>
<dbReference type="VEuPathDB" id="FungiDB:RO3G_09148"/>
<evidence type="ECO:0000313" key="1">
    <source>
        <dbReference type="EMBL" id="EIE84438.1"/>
    </source>
</evidence>
<dbReference type="GeneID" id="93616114"/>
<keyword evidence="2" id="KW-1185">Reference proteome</keyword>
<proteinExistence type="predicted"/>
<dbReference type="AlphaFoldDB" id="I1C7K8"/>
<dbReference type="RefSeq" id="XP_067519834.1">
    <property type="nucleotide sequence ID" value="XM_067663733.1"/>
</dbReference>
<name>I1C7K8_RHIO9</name>
<organism evidence="1 2">
    <name type="scientific">Rhizopus delemar (strain RA 99-880 / ATCC MYA-4621 / FGSC 9543 / NRRL 43880)</name>
    <name type="common">Mucormycosis agent</name>
    <name type="synonym">Rhizopus arrhizus var. delemar</name>
    <dbReference type="NCBI Taxonomy" id="246409"/>
    <lineage>
        <taxon>Eukaryota</taxon>
        <taxon>Fungi</taxon>
        <taxon>Fungi incertae sedis</taxon>
        <taxon>Mucoromycota</taxon>
        <taxon>Mucoromycotina</taxon>
        <taxon>Mucoromycetes</taxon>
        <taxon>Mucorales</taxon>
        <taxon>Mucorineae</taxon>
        <taxon>Rhizopodaceae</taxon>
        <taxon>Rhizopus</taxon>
    </lineage>
</organism>
<dbReference type="InParanoid" id="I1C7K8"/>